<keyword evidence="11 12" id="KW-0350">Heme biosynthesis</keyword>
<reference evidence="15 23" key="7">
    <citation type="submission" date="2019-01" db="EMBL/GenBank/DDBJ databases">
        <title>Comparative genomic analysis of Brevibacterium aurantiacum sheds light on its evolution and its adaptation to smear-ripened cheeses.</title>
        <authorList>
            <person name="Moineau S."/>
        </authorList>
    </citation>
    <scope>NUCLEOTIDE SEQUENCE [LARGE SCALE GENOMIC DNA]</scope>
    <source>
        <strain evidence="15 23">SMQ-1420</strain>
    </source>
</reference>
<dbReference type="InterPro" id="IPR036188">
    <property type="entry name" value="FAD/NAD-bd_sf"/>
</dbReference>
<reference evidence="15 23" key="6">
    <citation type="submission" date="2017-12" db="EMBL/GenBank/DDBJ databases">
        <authorList>
            <person name="Levesque S."/>
        </authorList>
    </citation>
    <scope>NUCLEOTIDE SEQUENCE [LARGE SCALE GENOMIC DNA]</scope>
    <source>
        <strain evidence="15 23">SMQ-1420</strain>
    </source>
</reference>
<dbReference type="PANTHER" id="PTHR42923">
    <property type="entry name" value="PROTOPORPHYRINOGEN OXIDASE"/>
    <property type="match status" value="1"/>
</dbReference>
<evidence type="ECO:0000256" key="3">
    <source>
        <dbReference type="ARBA" id="ARBA00002185"/>
    </source>
</evidence>
<dbReference type="Proteomes" id="UP000234525">
    <property type="component" value="Unassembled WGS sequence"/>
</dbReference>
<evidence type="ECO:0000256" key="4">
    <source>
        <dbReference type="ARBA" id="ARBA00004744"/>
    </source>
</evidence>
<dbReference type="RefSeq" id="WP_069600290.1">
    <property type="nucleotide sequence ID" value="NZ_BJME01000001.1"/>
</dbReference>
<comment type="subcellular location">
    <subcellularLocation>
        <location evidence="12">Cytoplasm</location>
    </subcellularLocation>
</comment>
<proteinExistence type="inferred from homology"/>
<keyword evidence="10 12" id="KW-0560">Oxidoreductase</keyword>
<evidence type="ECO:0000313" key="18">
    <source>
        <dbReference type="EMBL" id="SMX63259.1"/>
    </source>
</evidence>
<dbReference type="Proteomes" id="UP000218620">
    <property type="component" value="Unassembled WGS sequence"/>
</dbReference>
<comment type="pathway">
    <text evidence="4 12">Porphyrin-containing compound metabolism; protoheme biosynthesis.</text>
</comment>
<dbReference type="Pfam" id="PF01593">
    <property type="entry name" value="Amino_oxidase"/>
    <property type="match status" value="1"/>
</dbReference>
<dbReference type="GO" id="GO:0006783">
    <property type="term" value="P:heme biosynthetic process"/>
    <property type="evidence" value="ECO:0007669"/>
    <property type="project" value="UniProtKB-UniRule"/>
</dbReference>
<evidence type="ECO:0000256" key="9">
    <source>
        <dbReference type="ARBA" id="ARBA00022827"/>
    </source>
</evidence>
<feature type="domain" description="Amine oxidase" evidence="13">
    <location>
        <begin position="11"/>
        <end position="462"/>
    </location>
</feature>
<dbReference type="Gene3D" id="3.90.660.20">
    <property type="entry name" value="Protoporphyrinogen oxidase, mitochondrial, domain 2"/>
    <property type="match status" value="1"/>
</dbReference>
<evidence type="ECO:0000313" key="23">
    <source>
        <dbReference type="Proteomes" id="UP000282731"/>
    </source>
</evidence>
<dbReference type="InterPro" id="IPR002937">
    <property type="entry name" value="Amino_oxidase"/>
</dbReference>
<evidence type="ECO:0000256" key="12">
    <source>
        <dbReference type="RuleBase" id="RU364052"/>
    </source>
</evidence>
<keyword evidence="12" id="KW-0963">Cytoplasm</keyword>
<comment type="similarity">
    <text evidence="5 12">Belongs to the protoporphyrinogen/coproporphyrinogen oxidase family. Coproporphyrinogen III oxidase subfamily.</text>
</comment>
<gene>
    <name evidence="15" type="primary">hemG</name>
    <name evidence="18" type="ORF">BAUR9175_00209</name>
    <name evidence="14" type="ORF">BLSMQ_2299</name>
    <name evidence="17" type="ORF">CIK65_06205</name>
    <name evidence="16" type="ORF">CIK79_19270</name>
    <name evidence="15" type="ORF">CXR27_11645</name>
</gene>
<dbReference type="PANTHER" id="PTHR42923:SF3">
    <property type="entry name" value="PROTOPORPHYRINOGEN OXIDASE"/>
    <property type="match status" value="1"/>
</dbReference>
<dbReference type="EMBL" id="CP017150">
    <property type="protein sequence ID" value="AOP54005.1"/>
    <property type="molecule type" value="Genomic_DNA"/>
</dbReference>
<evidence type="ECO:0000256" key="6">
    <source>
        <dbReference type="ARBA" id="ARBA00012402"/>
    </source>
</evidence>
<accession>A0A1D7W4V4</accession>
<evidence type="ECO:0000259" key="13">
    <source>
        <dbReference type="Pfam" id="PF01593"/>
    </source>
</evidence>
<evidence type="ECO:0000256" key="5">
    <source>
        <dbReference type="ARBA" id="ARBA00008310"/>
    </source>
</evidence>
<dbReference type="EC" id="1.3.3.15" evidence="6 12"/>
<keyword evidence="9 12" id="KW-0274">FAD</keyword>
<dbReference type="Gene3D" id="1.10.3110.10">
    <property type="entry name" value="protoporphyrinogen ix oxidase, domain 3"/>
    <property type="match status" value="1"/>
</dbReference>
<reference evidence="22" key="5">
    <citation type="submission" date="2017-03" db="EMBL/GenBank/DDBJ databases">
        <authorList>
            <person name="Monnet C."/>
        </authorList>
    </citation>
    <scope>NUCLEOTIDE SEQUENCE [LARGE SCALE GENOMIC DNA]</scope>
    <source>
        <strain evidence="22">ATCC 9175</strain>
    </source>
</reference>
<dbReference type="PATRIC" id="fig|1703.10.peg.2368"/>
<reference evidence="19" key="2">
    <citation type="submission" date="2016-09" db="EMBL/GenBank/DDBJ databases">
        <title>Complete Genome Sequence of Brevibacterium linens SMQ-1335.</title>
        <authorList>
            <person name="de Melo A.G."/>
            <person name="Labrie S.J."/>
            <person name="Dumaresq J."/>
            <person name="Roberts R.J."/>
            <person name="Tremblay D.M."/>
            <person name="Moineau S."/>
        </authorList>
    </citation>
    <scope>NUCLEOTIDE SEQUENCE [LARGE SCALE GENOMIC DNA]</scope>
    <source>
        <strain evidence="19">SMQ-1335</strain>
    </source>
</reference>
<evidence type="ECO:0000256" key="11">
    <source>
        <dbReference type="ARBA" id="ARBA00023133"/>
    </source>
</evidence>
<keyword evidence="8 12" id="KW-0285">Flavoprotein</keyword>
<dbReference type="GO" id="GO:0004729">
    <property type="term" value="F:oxygen-dependent protoporphyrinogen oxidase activity"/>
    <property type="evidence" value="ECO:0007669"/>
    <property type="project" value="UniProtKB-UniRule"/>
</dbReference>
<evidence type="ECO:0000313" key="22">
    <source>
        <dbReference type="Proteomes" id="UP000234525"/>
    </source>
</evidence>
<name>A0A1D7W4V4_BREAU</name>
<evidence type="ECO:0000313" key="19">
    <source>
        <dbReference type="Proteomes" id="UP000094793"/>
    </source>
</evidence>
<organism evidence="14 19">
    <name type="scientific">Brevibacterium aurantiacum</name>
    <dbReference type="NCBI Taxonomy" id="273384"/>
    <lineage>
        <taxon>Bacteria</taxon>
        <taxon>Bacillati</taxon>
        <taxon>Actinomycetota</taxon>
        <taxon>Actinomycetes</taxon>
        <taxon>Micrococcales</taxon>
        <taxon>Brevibacteriaceae</taxon>
        <taxon>Brevibacterium</taxon>
    </lineage>
</organism>
<dbReference type="OrthoDB" id="3450553at2"/>
<dbReference type="Proteomes" id="UP000094793">
    <property type="component" value="Chromosome"/>
</dbReference>
<accession>A0A2H1HK18</accession>
<evidence type="ECO:0000313" key="17">
    <source>
        <dbReference type="EMBL" id="PCC43451.1"/>
    </source>
</evidence>
<dbReference type="Proteomes" id="UP000218377">
    <property type="component" value="Unassembled WGS sequence"/>
</dbReference>
<dbReference type="GO" id="GO:0005737">
    <property type="term" value="C:cytoplasm"/>
    <property type="evidence" value="ECO:0007669"/>
    <property type="project" value="UniProtKB-SubCell"/>
</dbReference>
<dbReference type="KEGG" id="blin:BLSMQ_2299"/>
<evidence type="ECO:0000256" key="1">
    <source>
        <dbReference type="ARBA" id="ARBA00001755"/>
    </source>
</evidence>
<reference evidence="20 21" key="3">
    <citation type="journal article" date="2017" name="Elife">
        <title>Extensive horizontal gene transfer in cheese-associated bacteria.</title>
        <authorList>
            <person name="Bonham K.S."/>
            <person name="Wolfe B.E."/>
            <person name="Dutton R.J."/>
        </authorList>
    </citation>
    <scope>NUCLEOTIDE SEQUENCE [LARGE SCALE GENOMIC DNA]</scope>
    <source>
        <strain evidence="17 21">962_8</strain>
        <strain evidence="16 20">JB5</strain>
    </source>
</reference>
<dbReference type="EMBL" id="CP025334">
    <property type="protein sequence ID" value="AZT97582.1"/>
    <property type="molecule type" value="Genomic_DNA"/>
</dbReference>
<evidence type="ECO:0000256" key="2">
    <source>
        <dbReference type="ARBA" id="ARBA00001974"/>
    </source>
</evidence>
<dbReference type="SUPFAM" id="SSF54373">
    <property type="entry name" value="FAD-linked reductases, C-terminal domain"/>
    <property type="match status" value="1"/>
</dbReference>
<comment type="catalytic activity">
    <reaction evidence="1">
        <text>coproporphyrinogen III + 3 O2 = coproporphyrin III + 3 H2O2</text>
        <dbReference type="Rhea" id="RHEA:43436"/>
        <dbReference type="ChEBI" id="CHEBI:15379"/>
        <dbReference type="ChEBI" id="CHEBI:16240"/>
        <dbReference type="ChEBI" id="CHEBI:57309"/>
        <dbReference type="ChEBI" id="CHEBI:131725"/>
        <dbReference type="EC" id="1.3.3.15"/>
    </reaction>
    <physiologicalReaction direction="left-to-right" evidence="1">
        <dbReference type="Rhea" id="RHEA:43437"/>
    </physiologicalReaction>
</comment>
<evidence type="ECO:0000313" key="15">
    <source>
        <dbReference type="EMBL" id="AZT97582.1"/>
    </source>
</evidence>
<dbReference type="NCBIfam" id="TIGR00562">
    <property type="entry name" value="proto_IX_ox"/>
    <property type="match status" value="1"/>
</dbReference>
<dbReference type="EMBL" id="FXZB01000001">
    <property type="protein sequence ID" value="SMX63259.1"/>
    <property type="molecule type" value="Genomic_DNA"/>
</dbReference>
<evidence type="ECO:0000256" key="8">
    <source>
        <dbReference type="ARBA" id="ARBA00022630"/>
    </source>
</evidence>
<dbReference type="eggNOG" id="COG1232">
    <property type="taxonomic scope" value="Bacteria"/>
</dbReference>
<keyword evidence="22" id="KW-1185">Reference proteome</keyword>
<reference evidence="14" key="1">
    <citation type="submission" date="2016-09" db="EMBL/GenBank/DDBJ databases">
        <title>Complete Genome Sequence of Brevibacterium aurantiacum SMQ-1335.</title>
        <authorList>
            <person name="de Melo A.G."/>
            <person name="Labrie S.J."/>
            <person name="Dumaresq J."/>
            <person name="Roberts R.J."/>
            <person name="Tremblay D.M."/>
            <person name="Moineau S."/>
        </authorList>
    </citation>
    <scope>NUCLEOTIDE SEQUENCE</scope>
    <source>
        <strain evidence="14">SMQ-1335</strain>
    </source>
</reference>
<reference evidence="18" key="4">
    <citation type="submission" date="2017-03" db="EMBL/GenBank/DDBJ databases">
        <authorList>
            <person name="Afonso C.L."/>
            <person name="Miller P.J."/>
            <person name="Scott M.A."/>
            <person name="Spackman E."/>
            <person name="Goraichik I."/>
            <person name="Dimitrov K.M."/>
            <person name="Suarez D.L."/>
            <person name="Swayne D.E."/>
        </authorList>
    </citation>
    <scope>NUCLEOTIDE SEQUENCE [LARGE SCALE GENOMIC DNA]</scope>
    <source>
        <strain evidence="18">ATCC 9175</strain>
    </source>
</reference>
<dbReference type="EMBL" id="NRGQ01000006">
    <property type="protein sequence ID" value="PCC43451.1"/>
    <property type="molecule type" value="Genomic_DNA"/>
</dbReference>
<sequence length="467" mass="49522">MRHITIVGGGISGLVTAHRLAPDHRVTLIEADSRLGGCLHSTTLNGTVPVGLDTGAEASLYRRPETKDLAAELGLDVEFPSTKHSSRVLSKGRLHPIPKRTVMGVPGNGSEVSDLLGPAASERVAHEVITAPIDGGDVSLGDFLSDRLGADLVDTLVDPLLGGVYAGRCRDLSLAATVPALLPAAAEGTSVLELVETLLAARDAQSAALADGKTPRPVFMSLIGGINRLVPALVEGIREHNGTIHTDTRVNSVHVDNGRWTVETEDFSLESDGLVLATPAHVTKDLIAEVAPRSASMLASVPYASTALIPALVELREGELDGSGFLIPPTEKSFIKASTFVSNKWPWTGERIPAGTALIRMSIGRYGDEPGVWQDCTDEELISQAFDDWQATVGRSSDRLIAAEAHRWERALPQYLPGHGEMVARIDEEINDIAGLELAGSAYFGVGIPACISRAETVAQRITSMQT</sequence>
<dbReference type="InterPro" id="IPR004572">
    <property type="entry name" value="Protoporphyrinogen_oxidase"/>
</dbReference>
<evidence type="ECO:0000256" key="7">
    <source>
        <dbReference type="ARBA" id="ARBA00019046"/>
    </source>
</evidence>
<comment type="cofactor">
    <cofactor evidence="2 12">
        <name>FAD</name>
        <dbReference type="ChEBI" id="CHEBI:57692"/>
    </cofactor>
</comment>
<evidence type="ECO:0000256" key="10">
    <source>
        <dbReference type="ARBA" id="ARBA00023002"/>
    </source>
</evidence>
<protein>
    <recommendedName>
        <fullName evidence="7 12">Coproporphyrinogen III oxidase</fullName>
        <ecNumber evidence="6 12">1.3.3.15</ecNumber>
    </recommendedName>
</protein>
<dbReference type="AlphaFoldDB" id="A0A1D7W4V4"/>
<evidence type="ECO:0000313" key="20">
    <source>
        <dbReference type="Proteomes" id="UP000218377"/>
    </source>
</evidence>
<dbReference type="Proteomes" id="UP000282731">
    <property type="component" value="Chromosome"/>
</dbReference>
<dbReference type="UniPathway" id="UPA00252"/>
<dbReference type="InterPro" id="IPR050464">
    <property type="entry name" value="Zeta_carotene_desat/Oxidored"/>
</dbReference>
<dbReference type="SUPFAM" id="SSF51905">
    <property type="entry name" value="FAD/NAD(P)-binding domain"/>
    <property type="match status" value="1"/>
</dbReference>
<evidence type="ECO:0000313" key="21">
    <source>
        <dbReference type="Proteomes" id="UP000218620"/>
    </source>
</evidence>
<evidence type="ECO:0000313" key="14">
    <source>
        <dbReference type="EMBL" id="AOP54005.1"/>
    </source>
</evidence>
<evidence type="ECO:0000313" key="16">
    <source>
        <dbReference type="EMBL" id="PCC20247.1"/>
    </source>
</evidence>
<dbReference type="EMBL" id="NRGX01000001">
    <property type="protein sequence ID" value="PCC20247.1"/>
    <property type="molecule type" value="Genomic_DNA"/>
</dbReference>
<dbReference type="Gene3D" id="3.50.50.60">
    <property type="entry name" value="FAD/NAD(P)-binding domain"/>
    <property type="match status" value="1"/>
</dbReference>
<dbReference type="GeneID" id="60906604"/>
<accession>A0A2A3YW24</accession>
<comment type="function">
    <text evidence="3 12">Involved in coproporphyrin-dependent heme b biosynthesis. Catalyzes the oxidation of coproporphyrinogen III to coproporphyrin III.</text>
</comment>